<dbReference type="Pfam" id="PF24883">
    <property type="entry name" value="NPHP3_N"/>
    <property type="match status" value="1"/>
</dbReference>
<protein>
    <recommendedName>
        <fullName evidence="2">Nephrocystin 3-like N-terminal domain-containing protein</fullName>
    </recommendedName>
</protein>
<sequence>MLRQNPGMGEDFEKKYQARCKAQGPHGLRWDWTEPELQNFLKEYLLRFSSDLDVAVFVDAIDECGEDSALTLLEFLHDISNHPVMPKGATLKVCVSSRHYPVIRSDIRYVVNVDDHNMADIETYVSHKLQFIRQEREKYNSLVSAIVLKASNIFQWTVLIVSKVTRLLARKHSLRSILQDLEETPQELYLLYRQIVQTRMESSTFKQHDKDIFRYLFQWVSLAKRPLTVNELWTAIFITSSDQRGRQQMLDRQLDHDTDWQDVIQHVSCDLVSVNEVSRCYADVPEHSFDFRDSKKQKTEKLVQFIHHSVQEYFVSGGGIVDLKVFGSEKATRAAELDLVKICYDYLLSHPPTAPFFEYSLDYMFMHAKGAGDGQSRQDCLLRVLEWPQDNCVARIWKNAACLPAGPAHRVWEERRAIYKSKSLLHVAAAYDVPGLVGSILESSPMSSINSVASGKSALHLAAQFGIPVW</sequence>
<proteinExistence type="predicted"/>
<dbReference type="AlphaFoldDB" id="A0AB74J3L9"/>
<dbReference type="InterPro" id="IPR056884">
    <property type="entry name" value="NPHP3-like_N"/>
</dbReference>
<dbReference type="EMBL" id="QZAM01000043">
    <property type="protein sequence ID" value="THW47898.1"/>
    <property type="molecule type" value="Genomic_DNA"/>
</dbReference>
<evidence type="ECO:0000313" key="4">
    <source>
        <dbReference type="Proteomes" id="UP000309076"/>
    </source>
</evidence>
<organism evidence="3 4">
    <name type="scientific">Aureobasidium pullulans</name>
    <name type="common">Black yeast</name>
    <name type="synonym">Pullularia pullulans</name>
    <dbReference type="NCBI Taxonomy" id="5580"/>
    <lineage>
        <taxon>Eukaryota</taxon>
        <taxon>Fungi</taxon>
        <taxon>Dikarya</taxon>
        <taxon>Ascomycota</taxon>
        <taxon>Pezizomycotina</taxon>
        <taxon>Dothideomycetes</taxon>
        <taxon>Dothideomycetidae</taxon>
        <taxon>Dothideales</taxon>
        <taxon>Saccotheciaceae</taxon>
        <taxon>Aureobasidium</taxon>
    </lineage>
</organism>
<evidence type="ECO:0000256" key="1">
    <source>
        <dbReference type="ARBA" id="ARBA00022737"/>
    </source>
</evidence>
<feature type="domain" description="Nephrocystin 3-like N-terminal" evidence="2">
    <location>
        <begin position="5"/>
        <end position="98"/>
    </location>
</feature>
<comment type="caution">
    <text evidence="3">The sequence shown here is derived from an EMBL/GenBank/DDBJ whole genome shotgun (WGS) entry which is preliminary data.</text>
</comment>
<evidence type="ECO:0000313" key="3">
    <source>
        <dbReference type="EMBL" id="THW47898.1"/>
    </source>
</evidence>
<gene>
    <name evidence="3" type="ORF">D6D21_03159</name>
</gene>
<dbReference type="PANTHER" id="PTHR10039">
    <property type="entry name" value="AMELOGENIN"/>
    <property type="match status" value="1"/>
</dbReference>
<dbReference type="Proteomes" id="UP000309076">
    <property type="component" value="Unassembled WGS sequence"/>
</dbReference>
<keyword evidence="1" id="KW-0677">Repeat</keyword>
<reference evidence="3 4" key="1">
    <citation type="submission" date="2018-10" db="EMBL/GenBank/DDBJ databases">
        <title>Fifty Aureobasidium pullulans genomes reveal a recombining polyextremotolerant generalist.</title>
        <authorList>
            <person name="Gostincar C."/>
            <person name="Turk M."/>
            <person name="Zajc J."/>
            <person name="Gunde-Cimerman N."/>
        </authorList>
    </citation>
    <scope>NUCLEOTIDE SEQUENCE [LARGE SCALE GENOMIC DNA]</scope>
    <source>
        <strain evidence="3 4">EXF-10796</strain>
    </source>
</reference>
<name>A0AB74J3L9_AURPU</name>
<evidence type="ECO:0000259" key="2">
    <source>
        <dbReference type="Pfam" id="PF24883"/>
    </source>
</evidence>
<accession>A0AB74J3L9</accession>